<dbReference type="EMBL" id="JAAALK010000285">
    <property type="protein sequence ID" value="KAG8065151.1"/>
    <property type="molecule type" value="Genomic_DNA"/>
</dbReference>
<sequence length="81" mass="8563">MAPSEPPDHCATWSLRLADPSSLPSPSPTHAAIPVLEPAPSPSEHVAVVAPNSARAHVIVPRPRAAVPVPERTPPYPFRLP</sequence>
<organism evidence="2 3">
    <name type="scientific">Zizania palustris</name>
    <name type="common">Northern wild rice</name>
    <dbReference type="NCBI Taxonomy" id="103762"/>
    <lineage>
        <taxon>Eukaryota</taxon>
        <taxon>Viridiplantae</taxon>
        <taxon>Streptophyta</taxon>
        <taxon>Embryophyta</taxon>
        <taxon>Tracheophyta</taxon>
        <taxon>Spermatophyta</taxon>
        <taxon>Magnoliopsida</taxon>
        <taxon>Liliopsida</taxon>
        <taxon>Poales</taxon>
        <taxon>Poaceae</taxon>
        <taxon>BOP clade</taxon>
        <taxon>Oryzoideae</taxon>
        <taxon>Oryzeae</taxon>
        <taxon>Zizaniinae</taxon>
        <taxon>Zizania</taxon>
    </lineage>
</organism>
<dbReference type="Proteomes" id="UP000729402">
    <property type="component" value="Unassembled WGS sequence"/>
</dbReference>
<accession>A0A8J5T0C8</accession>
<feature type="region of interest" description="Disordered" evidence="1">
    <location>
        <begin position="17"/>
        <end position="38"/>
    </location>
</feature>
<protein>
    <submittedName>
        <fullName evidence="2">Uncharacterized protein</fullName>
    </submittedName>
</protein>
<reference evidence="2" key="2">
    <citation type="submission" date="2021-02" db="EMBL/GenBank/DDBJ databases">
        <authorList>
            <person name="Kimball J.A."/>
            <person name="Haas M.W."/>
            <person name="Macchietto M."/>
            <person name="Kono T."/>
            <person name="Duquette J."/>
            <person name="Shao M."/>
        </authorList>
    </citation>
    <scope>NUCLEOTIDE SEQUENCE</scope>
    <source>
        <tissue evidence="2">Fresh leaf tissue</tissue>
    </source>
</reference>
<keyword evidence="3" id="KW-1185">Reference proteome</keyword>
<name>A0A8J5T0C8_ZIZPA</name>
<evidence type="ECO:0000256" key="1">
    <source>
        <dbReference type="SAM" id="MobiDB-lite"/>
    </source>
</evidence>
<dbReference type="AlphaFoldDB" id="A0A8J5T0C8"/>
<comment type="caution">
    <text evidence="2">The sequence shown here is derived from an EMBL/GenBank/DDBJ whole genome shotgun (WGS) entry which is preliminary data.</text>
</comment>
<gene>
    <name evidence="2" type="ORF">GUJ93_ZPchr0004g39229</name>
</gene>
<evidence type="ECO:0000313" key="3">
    <source>
        <dbReference type="Proteomes" id="UP000729402"/>
    </source>
</evidence>
<reference evidence="2" key="1">
    <citation type="journal article" date="2021" name="bioRxiv">
        <title>Whole Genome Assembly and Annotation of Northern Wild Rice, Zizania palustris L., Supports a Whole Genome Duplication in the Zizania Genus.</title>
        <authorList>
            <person name="Haas M."/>
            <person name="Kono T."/>
            <person name="Macchietto M."/>
            <person name="Millas R."/>
            <person name="McGilp L."/>
            <person name="Shao M."/>
            <person name="Duquette J."/>
            <person name="Hirsch C.N."/>
            <person name="Kimball J."/>
        </authorList>
    </citation>
    <scope>NUCLEOTIDE SEQUENCE</scope>
    <source>
        <tissue evidence="2">Fresh leaf tissue</tissue>
    </source>
</reference>
<proteinExistence type="predicted"/>
<evidence type="ECO:0000313" key="2">
    <source>
        <dbReference type="EMBL" id="KAG8065151.1"/>
    </source>
</evidence>